<dbReference type="Proteomes" id="UP000009168">
    <property type="component" value="Unassembled WGS sequence"/>
</dbReference>
<dbReference type="SUPFAM" id="SSF50630">
    <property type="entry name" value="Acid proteases"/>
    <property type="match status" value="1"/>
</dbReference>
<reference evidence="2" key="1">
    <citation type="journal article" date="2006" name="PLoS Biol.">
        <title>Macronuclear genome sequence of the ciliate Tetrahymena thermophila, a model eukaryote.</title>
        <authorList>
            <person name="Eisen J.A."/>
            <person name="Coyne R.S."/>
            <person name="Wu M."/>
            <person name="Wu D."/>
            <person name="Thiagarajan M."/>
            <person name="Wortman J.R."/>
            <person name="Badger J.H."/>
            <person name="Ren Q."/>
            <person name="Amedeo P."/>
            <person name="Jones K.M."/>
            <person name="Tallon L.J."/>
            <person name="Delcher A.L."/>
            <person name="Salzberg S.L."/>
            <person name="Silva J.C."/>
            <person name="Haas B.J."/>
            <person name="Majoros W.H."/>
            <person name="Farzad M."/>
            <person name="Carlton J.M."/>
            <person name="Smith R.K. Jr."/>
            <person name="Garg J."/>
            <person name="Pearlman R.E."/>
            <person name="Karrer K.M."/>
            <person name="Sun L."/>
            <person name="Manning G."/>
            <person name="Elde N.C."/>
            <person name="Turkewitz A.P."/>
            <person name="Asai D.J."/>
            <person name="Wilkes D.E."/>
            <person name="Wang Y."/>
            <person name="Cai H."/>
            <person name="Collins K."/>
            <person name="Stewart B.A."/>
            <person name="Lee S.R."/>
            <person name="Wilamowska K."/>
            <person name="Weinberg Z."/>
            <person name="Ruzzo W.L."/>
            <person name="Wloga D."/>
            <person name="Gaertig J."/>
            <person name="Frankel J."/>
            <person name="Tsao C.-C."/>
            <person name="Gorovsky M.A."/>
            <person name="Keeling P.J."/>
            <person name="Waller R.F."/>
            <person name="Patron N.J."/>
            <person name="Cherry J.M."/>
            <person name="Stover N.A."/>
            <person name="Krieger C.J."/>
            <person name="del Toro C."/>
            <person name="Ryder H.F."/>
            <person name="Williamson S.C."/>
            <person name="Barbeau R.A."/>
            <person name="Hamilton E.P."/>
            <person name="Orias E."/>
        </authorList>
    </citation>
    <scope>NUCLEOTIDE SEQUENCE [LARGE SCALE GENOMIC DNA]</scope>
    <source>
        <strain evidence="2">SB210</strain>
    </source>
</reference>
<dbReference type="RefSeq" id="XP_001017638.1">
    <property type="nucleotide sequence ID" value="XM_001017638.1"/>
</dbReference>
<dbReference type="HOGENOM" id="CLU_063368_0_0_1"/>
<sequence>MVNKKDTITFILTYLSFLNCISCISSVNLPLRIYPSNEVFVTVIEQRGCQVQFIPDLSYCSTNVIEDPTNTVECGVEYLGRSPFYTYGGEYTSFFSLGDTHAYLNYTILDNPYAVNGSHLCFFSQPGQVNDNIIDQLFSQGLIDHKKFYIDIKNIKKSTIVGSIDIGNPNYYLIKKGQGFTTLKPYPGNFGYSASSNGNMNYGDLSLYGFDSVSFSINDPYIQIPEFSLKLILQDFKRQGIAFVYQPDKDYALYVKSIQKLKNIQIDVTAEDGSSFTVNLKPQQYSRMLYDGTYELLLYPTFYNSGLSIGYAALQAYYVGFDFIEHTIYIAEKSDNNIIAQ</sequence>
<name>I7LV81_TETTS</name>
<accession>I7LV81</accession>
<keyword evidence="1" id="KW-0472">Membrane</keyword>
<evidence type="ECO:0000313" key="1">
    <source>
        <dbReference type="EMBL" id="EAR97393.1"/>
    </source>
</evidence>
<dbReference type="KEGG" id="tet:TTHERM_00339740"/>
<dbReference type="InterPro" id="IPR021109">
    <property type="entry name" value="Peptidase_aspartic_dom_sf"/>
</dbReference>
<organism evidence="1 2">
    <name type="scientific">Tetrahymena thermophila (strain SB210)</name>
    <dbReference type="NCBI Taxonomy" id="312017"/>
    <lineage>
        <taxon>Eukaryota</taxon>
        <taxon>Sar</taxon>
        <taxon>Alveolata</taxon>
        <taxon>Ciliophora</taxon>
        <taxon>Intramacronucleata</taxon>
        <taxon>Oligohymenophorea</taxon>
        <taxon>Hymenostomatida</taxon>
        <taxon>Tetrahymenina</taxon>
        <taxon>Tetrahymenidae</taxon>
        <taxon>Tetrahymena</taxon>
    </lineage>
</organism>
<dbReference type="Gene3D" id="2.40.70.10">
    <property type="entry name" value="Acid Proteases"/>
    <property type="match status" value="1"/>
</dbReference>
<dbReference type="InParanoid" id="I7LV81"/>
<dbReference type="EMBL" id="GG662666">
    <property type="protein sequence ID" value="EAR97393.1"/>
    <property type="molecule type" value="Genomic_DNA"/>
</dbReference>
<keyword evidence="2" id="KW-1185">Reference proteome</keyword>
<gene>
    <name evidence="1" type="ORF">TTHERM_00339740</name>
</gene>
<proteinExistence type="predicted"/>
<keyword evidence="1" id="KW-0812">Transmembrane</keyword>
<evidence type="ECO:0000313" key="2">
    <source>
        <dbReference type="Proteomes" id="UP000009168"/>
    </source>
</evidence>
<dbReference type="AlphaFoldDB" id="I7LV81"/>
<protein>
    <submittedName>
        <fullName evidence="1">Transmembrane protein, putative</fullName>
    </submittedName>
</protein>
<dbReference type="GeneID" id="7824373"/>